<dbReference type="InterPro" id="IPR052165">
    <property type="entry name" value="Membrane_assoc_protease"/>
</dbReference>
<reference evidence="11" key="1">
    <citation type="journal article" date="2019" name="Int. J. Syst. Evol. Microbiol.">
        <title>The Global Catalogue of Microorganisms (GCM) 10K type strain sequencing project: providing services to taxonomists for standard genome sequencing and annotation.</title>
        <authorList>
            <consortium name="The Broad Institute Genomics Platform"/>
            <consortium name="The Broad Institute Genome Sequencing Center for Infectious Disease"/>
            <person name="Wu L."/>
            <person name="Ma J."/>
        </authorList>
    </citation>
    <scope>NUCLEOTIDE SEQUENCE [LARGE SCALE GENOMIC DNA]</scope>
    <source>
        <strain evidence="11">CCUG 50353</strain>
    </source>
</reference>
<dbReference type="Pfam" id="PF24961">
    <property type="entry name" value="NfeD_membrane"/>
    <property type="match status" value="1"/>
</dbReference>
<evidence type="ECO:0000256" key="3">
    <source>
        <dbReference type="ARBA" id="ARBA00022989"/>
    </source>
</evidence>
<protein>
    <submittedName>
        <fullName evidence="10">Nodulation protein NfeD</fullName>
    </submittedName>
</protein>
<feature type="transmembrane region" description="Helical" evidence="5">
    <location>
        <begin position="278"/>
        <end position="295"/>
    </location>
</feature>
<comment type="subcellular location">
    <subcellularLocation>
        <location evidence="1">Membrane</location>
        <topology evidence="1">Multi-pass membrane protein</topology>
    </subcellularLocation>
</comment>
<evidence type="ECO:0000259" key="7">
    <source>
        <dbReference type="Pfam" id="PF01957"/>
    </source>
</evidence>
<feature type="chain" id="PRO_5046595502" evidence="6">
    <location>
        <begin position="26"/>
        <end position="439"/>
    </location>
</feature>
<proteinExistence type="predicted"/>
<evidence type="ECO:0000259" key="9">
    <source>
        <dbReference type="Pfam" id="PF25145"/>
    </source>
</evidence>
<dbReference type="PANTHER" id="PTHR33507:SF3">
    <property type="entry name" value="INNER MEMBRANE PROTEIN YBBJ"/>
    <property type="match status" value="1"/>
</dbReference>
<dbReference type="InterPro" id="IPR029045">
    <property type="entry name" value="ClpP/crotonase-like_dom_sf"/>
</dbReference>
<accession>A0ABV8UYP7</accession>
<evidence type="ECO:0000256" key="1">
    <source>
        <dbReference type="ARBA" id="ARBA00004141"/>
    </source>
</evidence>
<keyword evidence="2 5" id="KW-0812">Transmembrane</keyword>
<name>A0ABV8UYP7_9BACL</name>
<feature type="transmembrane region" description="Helical" evidence="5">
    <location>
        <begin position="327"/>
        <end position="349"/>
    </location>
</feature>
<keyword evidence="11" id="KW-1185">Reference proteome</keyword>
<evidence type="ECO:0000256" key="5">
    <source>
        <dbReference type="SAM" id="Phobius"/>
    </source>
</evidence>
<comment type="caution">
    <text evidence="10">The sequence shown here is derived from an EMBL/GenBank/DDBJ whole genome shotgun (WGS) entry which is preliminary data.</text>
</comment>
<feature type="domain" description="NfeD-like C-terminal" evidence="7">
    <location>
        <begin position="379"/>
        <end position="432"/>
    </location>
</feature>
<evidence type="ECO:0000313" key="11">
    <source>
        <dbReference type="Proteomes" id="UP001595733"/>
    </source>
</evidence>
<dbReference type="PANTHER" id="PTHR33507">
    <property type="entry name" value="INNER MEMBRANE PROTEIN YBBJ"/>
    <property type="match status" value="1"/>
</dbReference>
<dbReference type="InterPro" id="IPR002810">
    <property type="entry name" value="NfeD-like_C"/>
</dbReference>
<feature type="domain" description="NfeD integral membrane" evidence="8">
    <location>
        <begin position="234"/>
        <end position="347"/>
    </location>
</feature>
<dbReference type="InterPro" id="IPR056739">
    <property type="entry name" value="NfeD_membrane"/>
</dbReference>
<keyword evidence="6" id="KW-0732">Signal</keyword>
<feature type="signal peptide" evidence="6">
    <location>
        <begin position="1"/>
        <end position="25"/>
    </location>
</feature>
<organism evidence="10 11">
    <name type="scientific">Chryseomicrobium palamuruense</name>
    <dbReference type="NCBI Taxonomy" id="682973"/>
    <lineage>
        <taxon>Bacteria</taxon>
        <taxon>Bacillati</taxon>
        <taxon>Bacillota</taxon>
        <taxon>Bacilli</taxon>
        <taxon>Bacillales</taxon>
        <taxon>Caryophanaceae</taxon>
        <taxon>Chryseomicrobium</taxon>
    </lineage>
</organism>
<feature type="transmembrane region" description="Helical" evidence="5">
    <location>
        <begin position="228"/>
        <end position="248"/>
    </location>
</feature>
<evidence type="ECO:0000259" key="8">
    <source>
        <dbReference type="Pfam" id="PF24961"/>
    </source>
</evidence>
<dbReference type="Pfam" id="PF25145">
    <property type="entry name" value="NfeD1b_N"/>
    <property type="match status" value="1"/>
</dbReference>
<feature type="domain" description="NfeD1b N-terminal" evidence="9">
    <location>
        <begin position="29"/>
        <end position="216"/>
    </location>
</feature>
<sequence length="439" mass="47366">MKKLRISMFVLILLSVLLPFFSGNAQNETVYRIPLDDVVEKALFTFLAQSIDEAEENNADAIIIEMDTPGGVVDDAENIAELLEETSIDVIMYINNRALSAGAYLALYADQIYMSPNATMGAAAVIDQTGNAADEKARSAWAASMRNAAEYSGRNPEIALAMVDDSIELPQFGVEAGELLTLTSSEAIEAEYAEGIVNSLDEVLEAINLADAEVISVEESFLVKLARFITHPIVVPILLSIGSLGLVVELYSPGFGIPGFMGISALLLFFYGHMIVGLAGFEAVILFIIGLILLVAEIFLPFGISGILGGLAILGSLYLAGADVTQISISILIALAVAITGMVVIMKFFGKKLRMFNKIILSDSTSTEKGYVSSVERRELVGQLADTLTPLRPSGTIVIGDERLDAVSEGNFIDRNRKVIIRKVEGSRIVVRELKEEEM</sequence>
<dbReference type="Gene3D" id="2.40.50.140">
    <property type="entry name" value="Nucleic acid-binding proteins"/>
    <property type="match status" value="1"/>
</dbReference>
<feature type="transmembrane region" description="Helical" evidence="5">
    <location>
        <begin position="302"/>
        <end position="321"/>
    </location>
</feature>
<evidence type="ECO:0000256" key="6">
    <source>
        <dbReference type="SAM" id="SignalP"/>
    </source>
</evidence>
<evidence type="ECO:0000313" key="10">
    <source>
        <dbReference type="EMBL" id="MFC4356100.1"/>
    </source>
</evidence>
<dbReference type="Gene3D" id="3.90.226.10">
    <property type="entry name" value="2-enoyl-CoA Hydratase, Chain A, domain 1"/>
    <property type="match status" value="1"/>
</dbReference>
<dbReference type="CDD" id="cd07021">
    <property type="entry name" value="Clp_protease_NfeD_like"/>
    <property type="match status" value="1"/>
</dbReference>
<dbReference type="RefSeq" id="WP_378142653.1">
    <property type="nucleotide sequence ID" value="NZ_JBHSEF010000026.1"/>
</dbReference>
<dbReference type="SUPFAM" id="SSF52096">
    <property type="entry name" value="ClpP/crotonase"/>
    <property type="match status" value="1"/>
</dbReference>
<dbReference type="Pfam" id="PF01957">
    <property type="entry name" value="NfeD"/>
    <property type="match status" value="1"/>
</dbReference>
<gene>
    <name evidence="10" type="ORF">ACFO0S_13650</name>
</gene>
<keyword evidence="4 5" id="KW-0472">Membrane</keyword>
<keyword evidence="3 5" id="KW-1133">Transmembrane helix</keyword>
<dbReference type="EMBL" id="JBHSEF010000026">
    <property type="protein sequence ID" value="MFC4356100.1"/>
    <property type="molecule type" value="Genomic_DNA"/>
</dbReference>
<evidence type="ECO:0000256" key="2">
    <source>
        <dbReference type="ARBA" id="ARBA00022692"/>
    </source>
</evidence>
<evidence type="ECO:0000256" key="4">
    <source>
        <dbReference type="ARBA" id="ARBA00023136"/>
    </source>
</evidence>
<dbReference type="InterPro" id="IPR056738">
    <property type="entry name" value="NfeD1b_N"/>
</dbReference>
<dbReference type="Proteomes" id="UP001595733">
    <property type="component" value="Unassembled WGS sequence"/>
</dbReference>
<dbReference type="InterPro" id="IPR012340">
    <property type="entry name" value="NA-bd_OB-fold"/>
</dbReference>